<accession>A0A6G0T9A6</accession>
<feature type="region of interest" description="Disordered" evidence="1">
    <location>
        <begin position="716"/>
        <end position="815"/>
    </location>
</feature>
<dbReference type="AlphaFoldDB" id="A0A6G0T9A6"/>
<comment type="caution">
    <text evidence="2">The sequence shown here is derived from an EMBL/GenBank/DDBJ whole genome shotgun (WGS) entry which is preliminary data.</text>
</comment>
<proteinExistence type="predicted"/>
<feature type="compositionally biased region" description="Basic and acidic residues" evidence="1">
    <location>
        <begin position="766"/>
        <end position="776"/>
    </location>
</feature>
<protein>
    <submittedName>
        <fullName evidence="2">Uncharacterized protein</fullName>
    </submittedName>
</protein>
<feature type="region of interest" description="Disordered" evidence="1">
    <location>
        <begin position="926"/>
        <end position="973"/>
    </location>
</feature>
<evidence type="ECO:0000256" key="1">
    <source>
        <dbReference type="SAM" id="MobiDB-lite"/>
    </source>
</evidence>
<sequence>MDNTVNESDNNCCTSEVNTDEDKYHEQFNRLNVLSIPEYTIDSNEDDDETCNNNDANIITIDSDDDLEEIEVIEQVNRKMLNYKIRGLKYKMKRAFNLILRYYSHCIPLSEVLNLENKINSLKRVRRNFNHMLNAESTQRPSMSKDQFLCRVQTLRRRYFEAIQLAHSLLYILSDDEYIVYPMSENWPFMNDIILKRDFDLSVNRGPDGEIESHELDFFVQNIDFSDTESSNSEFETSTSYNKITSVCPNQLIKNEDSHIKARRKERLQQRQKLRNRFKKVHHQCYSDDGQSPSSSKMRYCEKKNKLSNNKANVKNSTATSSPYLSPNKDVTVNKVNVEVIQFDTSDSEYSGSSSIDKCDIYHKNLQKRLCKETCQTQLKNSNLSFLENKSTWDVPVSRSALKSKQETFEQDNNSNQNEPSTSMMGQVQKTKIHVGETRKVSELACAVITEQMTDIETGTVTDGRYEVIEPLRTDVDCVNQKINSSHNRNVTLRETAQTIAGVTRALSSSHTKIFQSISRMADALYKTTTESIAGPTEEARPGKEDESVEIEIVEENLNIKFMQQHILNDIQQMLDSIWKLLKDPLPSARIESSISALSITVDTRMQWAEEVANKIVSSRRINTYPPSNVPTFATQISIIESQKTTRDTHRIHLSPSRLSDDMLTSQQQEPRSPVVRQHKRLSPPTIIITPPPYDPESLITEELPTRCNRSLGGVETYGFSSRKNTKNLLAPPKIKCQRRSRSRTRDPYLPRLCSLSPPNSRTRNVSREQKRERSKSPQAGPRSLVSLSVPTTPHLPPSLPTSQLPCSPPSTSTDITASTAIAVVTTETIAERSDLSAPPSPPEALRSTLLPTSNDDGGTANFSQTVLALLELSEQSPISDQTVDTRVVDNRTAQTTATANTITVTSAAAAADDNEVMSNSGVLATTAVGGGGLARRPATKRQRSRDKSNSPMNAQKLKLSSSEDTAQQSDKQ</sequence>
<organism evidence="2 3">
    <name type="scientific">Aphis glycines</name>
    <name type="common">Soybean aphid</name>
    <dbReference type="NCBI Taxonomy" id="307491"/>
    <lineage>
        <taxon>Eukaryota</taxon>
        <taxon>Metazoa</taxon>
        <taxon>Ecdysozoa</taxon>
        <taxon>Arthropoda</taxon>
        <taxon>Hexapoda</taxon>
        <taxon>Insecta</taxon>
        <taxon>Pterygota</taxon>
        <taxon>Neoptera</taxon>
        <taxon>Paraneoptera</taxon>
        <taxon>Hemiptera</taxon>
        <taxon>Sternorrhyncha</taxon>
        <taxon>Aphidomorpha</taxon>
        <taxon>Aphidoidea</taxon>
        <taxon>Aphididae</taxon>
        <taxon>Aphidini</taxon>
        <taxon>Aphis</taxon>
        <taxon>Aphis</taxon>
    </lineage>
</organism>
<keyword evidence="3" id="KW-1185">Reference proteome</keyword>
<feature type="compositionally biased region" description="Polar residues" evidence="1">
    <location>
        <begin position="950"/>
        <end position="973"/>
    </location>
</feature>
<gene>
    <name evidence="2" type="ORF">AGLY_012716</name>
</gene>
<reference evidence="2 3" key="1">
    <citation type="submission" date="2019-08" db="EMBL/GenBank/DDBJ databases">
        <title>The genome of the soybean aphid Biotype 1, its phylome, world population structure and adaptation to the North American continent.</title>
        <authorList>
            <person name="Giordano R."/>
            <person name="Donthu R.K."/>
            <person name="Hernandez A.G."/>
            <person name="Wright C.L."/>
            <person name="Zimin A.V."/>
        </authorList>
    </citation>
    <scope>NUCLEOTIDE SEQUENCE [LARGE SCALE GENOMIC DNA]</scope>
    <source>
        <tissue evidence="2">Whole aphids</tissue>
    </source>
</reference>
<feature type="compositionally biased region" description="Low complexity" evidence="1">
    <location>
        <begin position="801"/>
        <end position="815"/>
    </location>
</feature>
<dbReference type="Proteomes" id="UP000475862">
    <property type="component" value="Unassembled WGS sequence"/>
</dbReference>
<name>A0A6G0T9A6_APHGL</name>
<feature type="compositionally biased region" description="Polar residues" evidence="1">
    <location>
        <begin position="411"/>
        <end position="427"/>
    </location>
</feature>
<dbReference type="OrthoDB" id="6611512at2759"/>
<feature type="region of interest" description="Disordered" evidence="1">
    <location>
        <begin position="403"/>
        <end position="427"/>
    </location>
</feature>
<evidence type="ECO:0000313" key="3">
    <source>
        <dbReference type="Proteomes" id="UP000475862"/>
    </source>
</evidence>
<dbReference type="EMBL" id="VYZN01000050">
    <property type="protein sequence ID" value="KAE9527892.1"/>
    <property type="molecule type" value="Genomic_DNA"/>
</dbReference>
<evidence type="ECO:0000313" key="2">
    <source>
        <dbReference type="EMBL" id="KAE9527892.1"/>
    </source>
</evidence>